<dbReference type="eggNOG" id="COG3264">
    <property type="taxonomic scope" value="Bacteria"/>
</dbReference>
<evidence type="ECO:0000256" key="1">
    <source>
        <dbReference type="ARBA" id="ARBA00004141"/>
    </source>
</evidence>
<evidence type="ECO:0000256" key="4">
    <source>
        <dbReference type="ARBA" id="ARBA00022989"/>
    </source>
</evidence>
<feature type="transmembrane region" description="Helical" evidence="6">
    <location>
        <begin position="491"/>
        <end position="511"/>
    </location>
</feature>
<feature type="signal peptide" evidence="7">
    <location>
        <begin position="1"/>
        <end position="22"/>
    </location>
</feature>
<feature type="transmembrane region" description="Helical" evidence="6">
    <location>
        <begin position="410"/>
        <end position="431"/>
    </location>
</feature>
<dbReference type="InterPro" id="IPR010920">
    <property type="entry name" value="LSM_dom_sf"/>
</dbReference>
<evidence type="ECO:0000256" key="7">
    <source>
        <dbReference type="SAM" id="SignalP"/>
    </source>
</evidence>
<comment type="similarity">
    <text evidence="2">Belongs to the MscS (TC 1.A.23) family.</text>
</comment>
<keyword evidence="7" id="KW-0732">Signal</keyword>
<evidence type="ECO:0000259" key="8">
    <source>
        <dbReference type="Pfam" id="PF00924"/>
    </source>
</evidence>
<proteinExistence type="inferred from homology"/>
<dbReference type="Gene3D" id="3.30.70.100">
    <property type="match status" value="1"/>
</dbReference>
<keyword evidence="4 6" id="KW-1133">Transmembrane helix</keyword>
<evidence type="ECO:0000313" key="10">
    <source>
        <dbReference type="Proteomes" id="UP000028933"/>
    </source>
</evidence>
<dbReference type="STRING" id="1338011.BD94_3235"/>
<feature type="domain" description="Mechanosensitive ion channel MscS" evidence="8">
    <location>
        <begin position="625"/>
        <end position="690"/>
    </location>
</feature>
<dbReference type="KEGG" id="eao:BD94_3235"/>
<feature type="transmembrane region" description="Helical" evidence="6">
    <location>
        <begin position="298"/>
        <end position="320"/>
    </location>
</feature>
<dbReference type="Pfam" id="PF00924">
    <property type="entry name" value="MS_channel_2nd"/>
    <property type="match status" value="1"/>
</dbReference>
<reference evidence="9" key="2">
    <citation type="journal article" date="2015" name="Genome Biol. Evol.">
        <title>Complete Genome Sequence and Transcriptomic Analysis of the Novel Pathogen Elizabethkingia anophelis in Response to Oxidative Stress.</title>
        <authorList>
            <person name="Li Y."/>
            <person name="Liu Y."/>
            <person name="Chew S.C."/>
            <person name="Tay M."/>
            <person name="Salido M.M."/>
            <person name="Teo J."/>
            <person name="Lauro F.M."/>
            <person name="Givskov M."/>
            <person name="Yang L."/>
        </authorList>
    </citation>
    <scope>NUCLEOTIDE SEQUENCE</scope>
    <source>
        <strain evidence="9">NUHP1</strain>
    </source>
</reference>
<dbReference type="RefSeq" id="WP_024566334.1">
    <property type="nucleotide sequence ID" value="NZ_CP007547.1"/>
</dbReference>
<dbReference type="Proteomes" id="UP000028933">
    <property type="component" value="Chromosome"/>
</dbReference>
<evidence type="ECO:0000256" key="3">
    <source>
        <dbReference type="ARBA" id="ARBA00022692"/>
    </source>
</evidence>
<dbReference type="InterPro" id="IPR006685">
    <property type="entry name" value="MscS_channel_2nd"/>
</dbReference>
<protein>
    <submittedName>
        <fullName evidence="9">Potassium efflux system KefA protein / Small-conductance mechanosensitive channel</fullName>
    </submittedName>
</protein>
<feature type="transmembrane region" description="Helical" evidence="6">
    <location>
        <begin position="451"/>
        <end position="470"/>
    </location>
</feature>
<feature type="transmembrane region" description="Helical" evidence="6">
    <location>
        <begin position="531"/>
        <end position="551"/>
    </location>
</feature>
<dbReference type="AlphaFoldDB" id="A0A077EN70"/>
<dbReference type="GO" id="GO:0008381">
    <property type="term" value="F:mechanosensitive monoatomic ion channel activity"/>
    <property type="evidence" value="ECO:0007669"/>
    <property type="project" value="UniProtKB-ARBA"/>
</dbReference>
<dbReference type="GO" id="GO:0016020">
    <property type="term" value="C:membrane"/>
    <property type="evidence" value="ECO:0007669"/>
    <property type="project" value="UniProtKB-SubCell"/>
</dbReference>
<dbReference type="Gene3D" id="1.10.287.1260">
    <property type="match status" value="1"/>
</dbReference>
<feature type="transmembrane region" description="Helical" evidence="6">
    <location>
        <begin position="609"/>
        <end position="637"/>
    </location>
</feature>
<gene>
    <name evidence="9" type="ORF">BD94_3235</name>
</gene>
<dbReference type="InterPro" id="IPR023408">
    <property type="entry name" value="MscS_beta-dom_sf"/>
</dbReference>
<dbReference type="SUPFAM" id="SSF82861">
    <property type="entry name" value="Mechanosensitive channel protein MscS (YggB), transmembrane region"/>
    <property type="match status" value="1"/>
</dbReference>
<organism evidence="9 10">
    <name type="scientific">Elizabethkingia anophelis NUHP1</name>
    <dbReference type="NCBI Taxonomy" id="1338011"/>
    <lineage>
        <taxon>Bacteria</taxon>
        <taxon>Pseudomonadati</taxon>
        <taxon>Bacteroidota</taxon>
        <taxon>Flavobacteriia</taxon>
        <taxon>Flavobacteriales</taxon>
        <taxon>Weeksellaceae</taxon>
        <taxon>Elizabethkingia</taxon>
    </lineage>
</organism>
<evidence type="ECO:0000256" key="5">
    <source>
        <dbReference type="ARBA" id="ARBA00023136"/>
    </source>
</evidence>
<dbReference type="Gene3D" id="2.30.30.60">
    <property type="match status" value="1"/>
</dbReference>
<feature type="transmembrane region" description="Helical" evidence="6">
    <location>
        <begin position="381"/>
        <end position="398"/>
    </location>
</feature>
<dbReference type="HOGENOM" id="CLU_017654_0_0_10"/>
<name>A0A077EN70_9FLAO</name>
<evidence type="ECO:0000313" key="9">
    <source>
        <dbReference type="EMBL" id="AIL47010.1"/>
    </source>
</evidence>
<dbReference type="PANTHER" id="PTHR30347:SF1">
    <property type="entry name" value="MECHANOSENSITIVE CHANNEL MSCK"/>
    <property type="match status" value="1"/>
</dbReference>
<dbReference type="InterPro" id="IPR052702">
    <property type="entry name" value="MscS-like_channel"/>
</dbReference>
<dbReference type="InterPro" id="IPR011014">
    <property type="entry name" value="MscS_channel_TM-2"/>
</dbReference>
<dbReference type="SUPFAM" id="SSF50182">
    <property type="entry name" value="Sm-like ribonucleoproteins"/>
    <property type="match status" value="1"/>
</dbReference>
<reference evidence="9" key="1">
    <citation type="journal article" date="2013" name="Lancet">
        <title>First case of E anophelis outbreak in an intensive-care unit.</title>
        <authorList>
            <person name="Teo J."/>
            <person name="Tan S.Y."/>
            <person name="Tay M."/>
            <person name="Ding Y."/>
            <person name="Kjelleberg S."/>
            <person name="Givskov M."/>
            <person name="Lin R.T."/>
            <person name="Yang L."/>
        </authorList>
    </citation>
    <scope>NUCLEOTIDE SEQUENCE [LARGE SCALE GENOMIC DNA]</scope>
    <source>
        <strain evidence="9">NUHP1</strain>
    </source>
</reference>
<feature type="chain" id="PRO_5001718544" evidence="7">
    <location>
        <begin position="23"/>
        <end position="782"/>
    </location>
</feature>
<evidence type="ECO:0000256" key="2">
    <source>
        <dbReference type="ARBA" id="ARBA00008017"/>
    </source>
</evidence>
<dbReference type="EMBL" id="CP007547">
    <property type="protein sequence ID" value="AIL47010.1"/>
    <property type="molecule type" value="Genomic_DNA"/>
</dbReference>
<comment type="subcellular location">
    <subcellularLocation>
        <location evidence="1">Membrane</location>
        <topology evidence="1">Multi-pass membrane protein</topology>
    </subcellularLocation>
</comment>
<accession>A0A077EN70</accession>
<feature type="transmembrane region" description="Helical" evidence="6">
    <location>
        <begin position="582"/>
        <end position="603"/>
    </location>
</feature>
<dbReference type="PANTHER" id="PTHR30347">
    <property type="entry name" value="POTASSIUM CHANNEL RELATED"/>
    <property type="match status" value="1"/>
</dbReference>
<sequence>MLKKSFILISIICTLLLQLFYAQEQGQQKKEDQQKVNLLLNETTDGDYLLAIEKVGEVLQSAYINAEFTADVYLVFGDISQTDKNMDIILRSIKAANLNVRNQQMYYTVLQQIKKKLDDQSKFINKQDSIQNKIQERITALGKDKTILAFAKDSMRQKQFAKELLSLGEHYKKTTGLLSENAKLLNEKKRIILDNKTAIFYALQTVEERLQKSEIDLIKKEYPLLWKTETSVAKSNLPTNFTEKIEVEKDVTLYYLSHIIGGLVIISILMLMLALYINTNLRYLRKAGYLKNLEKLNFSFLDQGAFVPVLVLGLHVIILYNLSAPAVLTTLLYLTLLVSVCFLFRQNWQKNSMHNWLFLIVLFSVFSFISLFVPVSFLERSIFILINIGAIYYIIKQLKNSDNNLFKLSFFRWAGFFFVCFCAFSIIFNIFGRVSLSHTLSLTATAALTQVIALSVLLKIIIEIILLQIYRTRVQRGVTTIFDHKSLSDNLKTPFIMITGYMWFVVTASNLNVWNGIREAITGMLSHPISIGSFTFTMGSVILFFALIWMAHLLQKYVAYFFGEIEDEDEENINKRQHSRLLIIRLILLIGGYLLAVLASGIPLDKISIIIGALGVGVGLGLQGIVSNFVSGVILIFDRAIRIGDIIELNSQRGRVKSMDLRTTKINAPNGSEIIIPNGSLLSQNITNWTYTNNLKQVEISFSLIGNTTPEDINKIIHKAMAAVPLVEHSRSCQIYYNSLSKDNFGILVKFWCSIYRTEEVISDTKQSLFTHFETDGIEATI</sequence>
<evidence type="ECO:0000256" key="6">
    <source>
        <dbReference type="SAM" id="Phobius"/>
    </source>
</evidence>
<keyword evidence="5 6" id="KW-0472">Membrane</keyword>
<keyword evidence="3 6" id="KW-0812">Transmembrane</keyword>
<feature type="transmembrane region" description="Helical" evidence="6">
    <location>
        <begin position="326"/>
        <end position="344"/>
    </location>
</feature>
<feature type="transmembrane region" description="Helical" evidence="6">
    <location>
        <begin position="253"/>
        <end position="277"/>
    </location>
</feature>
<feature type="transmembrane region" description="Helical" evidence="6">
    <location>
        <begin position="356"/>
        <end position="375"/>
    </location>
</feature>